<reference evidence="9 10" key="1">
    <citation type="journal article" date="2015" name="Int. J. Syst. Evol. Microbiol.">
        <title>Novibacillus thermophilus gen. nov., sp. nov., a Gram-staining-negative and moderately thermophilic member of the family Thermoactinomycetaceae.</title>
        <authorList>
            <person name="Yang G."/>
            <person name="Chen J."/>
            <person name="Zhou S."/>
        </authorList>
    </citation>
    <scope>NUCLEOTIDE SEQUENCE [LARGE SCALE GENOMIC DNA]</scope>
    <source>
        <strain evidence="9 10">SG-1</strain>
    </source>
</reference>
<dbReference type="InterPro" id="IPR002328">
    <property type="entry name" value="ADH_Zn_CS"/>
</dbReference>
<gene>
    <name evidence="9" type="ORF">B0W44_16740</name>
</gene>
<keyword evidence="4 6" id="KW-0862">Zinc</keyword>
<evidence type="ECO:0000256" key="6">
    <source>
        <dbReference type="RuleBase" id="RU361277"/>
    </source>
</evidence>
<feature type="domain" description="Alcohol dehydrogenase-like N-terminal" evidence="8">
    <location>
        <begin position="24"/>
        <end position="80"/>
    </location>
</feature>
<dbReference type="InterPro" id="IPR013149">
    <property type="entry name" value="ADH-like_C"/>
</dbReference>
<dbReference type="STRING" id="1471761.B0W44_16740"/>
<evidence type="ECO:0000256" key="5">
    <source>
        <dbReference type="ARBA" id="ARBA00023002"/>
    </source>
</evidence>
<dbReference type="RefSeq" id="WP_077721011.1">
    <property type="nucleotide sequence ID" value="NZ_CP019699.1"/>
</dbReference>
<dbReference type="InterPro" id="IPR011032">
    <property type="entry name" value="GroES-like_sf"/>
</dbReference>
<organism evidence="9 10">
    <name type="scientific">Novibacillus thermophilus</name>
    <dbReference type="NCBI Taxonomy" id="1471761"/>
    <lineage>
        <taxon>Bacteria</taxon>
        <taxon>Bacillati</taxon>
        <taxon>Bacillota</taxon>
        <taxon>Bacilli</taxon>
        <taxon>Bacillales</taxon>
        <taxon>Thermoactinomycetaceae</taxon>
        <taxon>Novibacillus</taxon>
    </lineage>
</organism>
<dbReference type="PANTHER" id="PTHR43350:SF19">
    <property type="entry name" value="D-GULOSIDE 3-DEHYDROGENASE"/>
    <property type="match status" value="1"/>
</dbReference>
<dbReference type="Proteomes" id="UP000188603">
    <property type="component" value="Chromosome"/>
</dbReference>
<evidence type="ECO:0000313" key="9">
    <source>
        <dbReference type="EMBL" id="AQS57148.1"/>
    </source>
</evidence>
<dbReference type="PROSITE" id="PS00059">
    <property type="entry name" value="ADH_ZINC"/>
    <property type="match status" value="1"/>
</dbReference>
<comment type="cofactor">
    <cofactor evidence="1 6">
        <name>Zn(2+)</name>
        <dbReference type="ChEBI" id="CHEBI:29105"/>
    </cofactor>
</comment>
<dbReference type="KEGG" id="ntr:B0W44_16740"/>
<comment type="similarity">
    <text evidence="2 6">Belongs to the zinc-containing alcohol dehydrogenase family.</text>
</comment>
<evidence type="ECO:0000313" key="10">
    <source>
        <dbReference type="Proteomes" id="UP000188603"/>
    </source>
</evidence>
<dbReference type="Gene3D" id="3.40.50.720">
    <property type="entry name" value="NAD(P)-binding Rossmann-like Domain"/>
    <property type="match status" value="1"/>
</dbReference>
<proteinExistence type="inferred from homology"/>
<protein>
    <submittedName>
        <fullName evidence="9">Sorbitol dehydrogenase</fullName>
    </submittedName>
</protein>
<dbReference type="Gene3D" id="3.90.180.10">
    <property type="entry name" value="Medium-chain alcohol dehydrogenases, catalytic domain"/>
    <property type="match status" value="2"/>
</dbReference>
<evidence type="ECO:0000259" key="7">
    <source>
        <dbReference type="Pfam" id="PF00107"/>
    </source>
</evidence>
<keyword evidence="10" id="KW-1185">Reference proteome</keyword>
<evidence type="ECO:0000256" key="4">
    <source>
        <dbReference type="ARBA" id="ARBA00022833"/>
    </source>
</evidence>
<evidence type="ECO:0000256" key="1">
    <source>
        <dbReference type="ARBA" id="ARBA00001947"/>
    </source>
</evidence>
<keyword evidence="5" id="KW-0560">Oxidoreductase</keyword>
<sequence>MKALVVTEEGRLTVEEIDRPEISERQALVKTVSCGICGTDATIIRQAFKGFKPSHYPLVLGHEGVGEVVEVGAAVKSFKQRPRHPSVRPQSVEGRPTPARRMGAFSEYGIVDDAAAYSPGEAPEAAAAQQKLPRFIDKHEAPVLVTLREVLSTIRYFGIRPGESVVVYGSGPVAMTFVKLLRLLGVDEVTAVVRSAKKAELMKEFGAAACIVSTEEDVKKQIRSHYPNGVAYVLDAVGSESIINEGISLLRDRGEILCYGVPKVNHMELDWTDAPYNWKLNFQQMPYKEEEAACHEQVLEWVADGKLVLSDFISKMVGFESVLDAFQEYLDGKTMKKVIITFE</sequence>
<dbReference type="EMBL" id="CP019699">
    <property type="protein sequence ID" value="AQS57148.1"/>
    <property type="molecule type" value="Genomic_DNA"/>
</dbReference>
<dbReference type="InterPro" id="IPR036291">
    <property type="entry name" value="NAD(P)-bd_dom_sf"/>
</dbReference>
<dbReference type="GO" id="GO:0008270">
    <property type="term" value="F:zinc ion binding"/>
    <property type="evidence" value="ECO:0007669"/>
    <property type="project" value="InterPro"/>
</dbReference>
<name>A0A1U9KAT3_9BACL</name>
<dbReference type="SUPFAM" id="SSF51735">
    <property type="entry name" value="NAD(P)-binding Rossmann-fold domains"/>
    <property type="match status" value="1"/>
</dbReference>
<dbReference type="AlphaFoldDB" id="A0A1U9KAT3"/>
<dbReference type="InterPro" id="IPR013154">
    <property type="entry name" value="ADH-like_N"/>
</dbReference>
<evidence type="ECO:0000259" key="8">
    <source>
        <dbReference type="Pfam" id="PF08240"/>
    </source>
</evidence>
<evidence type="ECO:0000256" key="3">
    <source>
        <dbReference type="ARBA" id="ARBA00022723"/>
    </source>
</evidence>
<feature type="domain" description="Alcohol dehydrogenase-like C-terminal" evidence="7">
    <location>
        <begin position="172"/>
        <end position="266"/>
    </location>
</feature>
<dbReference type="Pfam" id="PF08240">
    <property type="entry name" value="ADH_N"/>
    <property type="match status" value="1"/>
</dbReference>
<dbReference type="OrthoDB" id="9806940at2"/>
<keyword evidence="3 6" id="KW-0479">Metal-binding</keyword>
<dbReference type="GO" id="GO:0016491">
    <property type="term" value="F:oxidoreductase activity"/>
    <property type="evidence" value="ECO:0007669"/>
    <property type="project" value="UniProtKB-KW"/>
</dbReference>
<dbReference type="Pfam" id="PF00107">
    <property type="entry name" value="ADH_zinc_N"/>
    <property type="match status" value="1"/>
</dbReference>
<accession>A0A1U9KAT3</accession>
<dbReference type="PANTHER" id="PTHR43350">
    <property type="entry name" value="NAD-DEPENDENT ALCOHOL DEHYDROGENASE"/>
    <property type="match status" value="1"/>
</dbReference>
<evidence type="ECO:0000256" key="2">
    <source>
        <dbReference type="ARBA" id="ARBA00008072"/>
    </source>
</evidence>
<dbReference type="SUPFAM" id="SSF50129">
    <property type="entry name" value="GroES-like"/>
    <property type="match status" value="1"/>
</dbReference>